<dbReference type="SUPFAM" id="SSF46955">
    <property type="entry name" value="Putative DNA-binding domain"/>
    <property type="match status" value="1"/>
</dbReference>
<evidence type="ECO:0000259" key="2">
    <source>
        <dbReference type="PROSITE" id="PS50937"/>
    </source>
</evidence>
<dbReference type="PROSITE" id="PS50937">
    <property type="entry name" value="HTH_MERR_2"/>
    <property type="match status" value="1"/>
</dbReference>
<dbReference type="PANTHER" id="PTHR30204:SF93">
    <property type="entry name" value="HTH MERR-TYPE DOMAIN-CONTAINING PROTEIN"/>
    <property type="match status" value="1"/>
</dbReference>
<protein>
    <submittedName>
        <fullName evidence="3">MerR family transcriptional regulator</fullName>
    </submittedName>
</protein>
<evidence type="ECO:0000256" key="1">
    <source>
        <dbReference type="ARBA" id="ARBA00023125"/>
    </source>
</evidence>
<keyword evidence="4" id="KW-1185">Reference proteome</keyword>
<dbReference type="RefSeq" id="WP_157426300.1">
    <property type="nucleotide sequence ID" value="NZ_BAAANK010000005.1"/>
</dbReference>
<organism evidence="3 4">
    <name type="scientific">Agromyces salentinus</name>
    <dbReference type="NCBI Taxonomy" id="269421"/>
    <lineage>
        <taxon>Bacteria</taxon>
        <taxon>Bacillati</taxon>
        <taxon>Actinomycetota</taxon>
        <taxon>Actinomycetes</taxon>
        <taxon>Micrococcales</taxon>
        <taxon>Microbacteriaceae</taxon>
        <taxon>Agromyces</taxon>
    </lineage>
</organism>
<dbReference type="InterPro" id="IPR009061">
    <property type="entry name" value="DNA-bd_dom_put_sf"/>
</dbReference>
<gene>
    <name evidence="3" type="ORF">GCM10009750_19620</name>
</gene>
<dbReference type="CDD" id="cd00592">
    <property type="entry name" value="HTH_MerR-like"/>
    <property type="match status" value="1"/>
</dbReference>
<name>A0ABN2MS57_9MICO</name>
<dbReference type="SMART" id="SM00422">
    <property type="entry name" value="HTH_MERR"/>
    <property type="match status" value="1"/>
</dbReference>
<dbReference type="Gene3D" id="1.10.1660.10">
    <property type="match status" value="1"/>
</dbReference>
<proteinExistence type="predicted"/>
<dbReference type="EMBL" id="BAAANK010000005">
    <property type="protein sequence ID" value="GAA1835259.1"/>
    <property type="molecule type" value="Genomic_DNA"/>
</dbReference>
<comment type="caution">
    <text evidence="3">The sequence shown here is derived from an EMBL/GenBank/DDBJ whole genome shotgun (WGS) entry which is preliminary data.</text>
</comment>
<reference evidence="3 4" key="1">
    <citation type="journal article" date="2019" name="Int. J. Syst. Evol. Microbiol.">
        <title>The Global Catalogue of Microorganisms (GCM) 10K type strain sequencing project: providing services to taxonomists for standard genome sequencing and annotation.</title>
        <authorList>
            <consortium name="The Broad Institute Genomics Platform"/>
            <consortium name="The Broad Institute Genome Sequencing Center for Infectious Disease"/>
            <person name="Wu L."/>
            <person name="Ma J."/>
        </authorList>
    </citation>
    <scope>NUCLEOTIDE SEQUENCE [LARGE SCALE GENOMIC DNA]</scope>
    <source>
        <strain evidence="3 4">JCM 14323</strain>
    </source>
</reference>
<keyword evidence="1" id="KW-0238">DNA-binding</keyword>
<evidence type="ECO:0000313" key="4">
    <source>
        <dbReference type="Proteomes" id="UP001501746"/>
    </source>
</evidence>
<dbReference type="InterPro" id="IPR047057">
    <property type="entry name" value="MerR_fam"/>
</dbReference>
<dbReference type="Pfam" id="PF00376">
    <property type="entry name" value="MerR"/>
    <property type="match status" value="1"/>
</dbReference>
<dbReference type="PANTHER" id="PTHR30204">
    <property type="entry name" value="REDOX-CYCLING DRUG-SENSING TRANSCRIPTIONAL ACTIVATOR SOXR"/>
    <property type="match status" value="1"/>
</dbReference>
<evidence type="ECO:0000313" key="3">
    <source>
        <dbReference type="EMBL" id="GAA1835259.1"/>
    </source>
</evidence>
<sequence>MTWSTRELADLAGTTVNTIRHYHSLGLLTAPERRYNGYKEYRVHHLVRLIQLRRVVELGVPLAQVDATAGHGIASHDELRELDERVVAEIARLQRARSDIAALLTVRAPVDTPRGFEAIAADLSEPDRSLIHILTRLHDEVSMSRLKQMVADEPAEGREAFAVLPPDADEADRRRVVSLLGSGGTNWRSTARPWLVVDPGHRRAHSQETRAALAEIVTELYNSAQRDVLRRVTAAGLASDLREARHVHEPRSA</sequence>
<feature type="domain" description="HTH merR-type" evidence="2">
    <location>
        <begin position="2"/>
        <end position="71"/>
    </location>
</feature>
<dbReference type="InterPro" id="IPR000551">
    <property type="entry name" value="MerR-type_HTH_dom"/>
</dbReference>
<accession>A0ABN2MS57</accession>
<dbReference type="Proteomes" id="UP001501746">
    <property type="component" value="Unassembled WGS sequence"/>
</dbReference>